<keyword evidence="2" id="KW-0560">Oxidoreductase</keyword>
<dbReference type="Gene3D" id="3.40.50.970">
    <property type="match status" value="1"/>
</dbReference>
<evidence type="ECO:0000256" key="1">
    <source>
        <dbReference type="ARBA" id="ARBA00001964"/>
    </source>
</evidence>
<dbReference type="PANTHER" id="PTHR11516">
    <property type="entry name" value="PYRUVATE DEHYDROGENASE E1 COMPONENT, ALPHA SUBUNIT BACTERIAL AND ORGANELLAR"/>
    <property type="match status" value="1"/>
</dbReference>
<dbReference type="Proteomes" id="UP000036873">
    <property type="component" value="Unassembled WGS sequence"/>
</dbReference>
<dbReference type="GO" id="GO:0004739">
    <property type="term" value="F:pyruvate dehydrogenase (acetyl-transferring) activity"/>
    <property type="evidence" value="ECO:0007669"/>
    <property type="project" value="TreeGrafter"/>
</dbReference>
<sequence>MNFSNEELLEMYSDIVKSRVLGEKIVEYIYSGKIAGAIHPCLGQEAVSAGILTAFKKSDIKTFGTETHRAQTVMAHRVGWKPFIAELLGRTGGCNDGISGEYHIHDLKNGQLPAAGALGGTWAEISGFAWALKNDGKKRQIGFAPYGDGAISQGATYEAMNIAALFQLPVLFFIENNGIAMSTPVEKQSPLENLADRAAAFNMQGVTVDGDDPVAVAEAVLNGMELAANNEPNVVEVKTMRWEGHYVGDPQKYRDLSYKNDLDSICPVIRFEKRLKALGILDDETIKAVREAQTKEIVDGFDEGLVQNVATKEQVLDYSRVYSNNAGGEL</sequence>
<evidence type="ECO:0000256" key="3">
    <source>
        <dbReference type="ARBA" id="ARBA00023052"/>
    </source>
</evidence>
<organism evidence="5 6">
    <name type="scientific">Acetobacterium bakii</name>
    <dbReference type="NCBI Taxonomy" id="52689"/>
    <lineage>
        <taxon>Bacteria</taxon>
        <taxon>Bacillati</taxon>
        <taxon>Bacillota</taxon>
        <taxon>Clostridia</taxon>
        <taxon>Eubacteriales</taxon>
        <taxon>Eubacteriaceae</taxon>
        <taxon>Acetobacterium</taxon>
    </lineage>
</organism>
<name>A0A0L6TZN7_9FIRM</name>
<reference evidence="6" key="1">
    <citation type="submission" date="2015-07" db="EMBL/GenBank/DDBJ databases">
        <title>Draft genome sequence of Acetobacterium bakii DSM 8293, a potential psychrophilic chemical producer through syngas fermentation.</title>
        <authorList>
            <person name="Song Y."/>
            <person name="Hwang S."/>
            <person name="Cho B.-K."/>
        </authorList>
    </citation>
    <scope>NUCLEOTIDE SEQUENCE [LARGE SCALE GENOMIC DNA]</scope>
    <source>
        <strain evidence="6">DSM 8239</strain>
    </source>
</reference>
<dbReference type="PANTHER" id="PTHR11516:SF41">
    <property type="entry name" value="3-METHYL-2-OXOBUTANOATE DEHYDROGENASE SUBUNIT ALPHA"/>
    <property type="match status" value="1"/>
</dbReference>
<dbReference type="Pfam" id="PF00676">
    <property type="entry name" value="E1_dh"/>
    <property type="match status" value="1"/>
</dbReference>
<gene>
    <name evidence="5" type="ORF">AKG39_10510</name>
</gene>
<dbReference type="InterPro" id="IPR050642">
    <property type="entry name" value="PDH_E1_Alpha_Subunit"/>
</dbReference>
<dbReference type="CDD" id="cd02000">
    <property type="entry name" value="TPP_E1_PDC_ADC_BCADC"/>
    <property type="match status" value="1"/>
</dbReference>
<accession>A0A0L6TZN7</accession>
<dbReference type="InterPro" id="IPR029061">
    <property type="entry name" value="THDP-binding"/>
</dbReference>
<comment type="cofactor">
    <cofactor evidence="1">
        <name>thiamine diphosphate</name>
        <dbReference type="ChEBI" id="CHEBI:58937"/>
    </cofactor>
</comment>
<evidence type="ECO:0000259" key="4">
    <source>
        <dbReference type="Pfam" id="PF00676"/>
    </source>
</evidence>
<evidence type="ECO:0000313" key="5">
    <source>
        <dbReference type="EMBL" id="KNZ41708.1"/>
    </source>
</evidence>
<dbReference type="EMBL" id="LGYO01000025">
    <property type="protein sequence ID" value="KNZ41708.1"/>
    <property type="molecule type" value="Genomic_DNA"/>
</dbReference>
<dbReference type="OrthoDB" id="9766715at2"/>
<keyword evidence="6" id="KW-1185">Reference proteome</keyword>
<protein>
    <recommendedName>
        <fullName evidence="4">Dehydrogenase E1 component domain-containing protein</fullName>
    </recommendedName>
</protein>
<proteinExistence type="predicted"/>
<dbReference type="AlphaFoldDB" id="A0A0L6TZN7"/>
<dbReference type="RefSeq" id="WP_050740353.1">
    <property type="nucleotide sequence ID" value="NZ_LGYO01000025.1"/>
</dbReference>
<evidence type="ECO:0000313" key="6">
    <source>
        <dbReference type="Proteomes" id="UP000036873"/>
    </source>
</evidence>
<dbReference type="SUPFAM" id="SSF52518">
    <property type="entry name" value="Thiamin diphosphate-binding fold (THDP-binding)"/>
    <property type="match status" value="1"/>
</dbReference>
<dbReference type="GO" id="GO:0006086">
    <property type="term" value="P:pyruvate decarboxylation to acetyl-CoA"/>
    <property type="evidence" value="ECO:0007669"/>
    <property type="project" value="TreeGrafter"/>
</dbReference>
<dbReference type="STRING" id="52689.AKG39_10510"/>
<evidence type="ECO:0000256" key="2">
    <source>
        <dbReference type="ARBA" id="ARBA00023002"/>
    </source>
</evidence>
<dbReference type="InterPro" id="IPR001017">
    <property type="entry name" value="DH_E1"/>
</dbReference>
<keyword evidence="3" id="KW-0786">Thiamine pyrophosphate</keyword>
<dbReference type="PATRIC" id="fig|52689.4.peg.1320"/>
<feature type="domain" description="Dehydrogenase E1 component" evidence="4">
    <location>
        <begin position="23"/>
        <end position="303"/>
    </location>
</feature>
<comment type="caution">
    <text evidence="5">The sequence shown here is derived from an EMBL/GenBank/DDBJ whole genome shotgun (WGS) entry which is preliminary data.</text>
</comment>